<keyword evidence="2 5" id="KW-0238">DNA-binding</keyword>
<comment type="caution">
    <text evidence="7">The sequence shown here is derived from an EMBL/GenBank/DDBJ whole genome shotgun (WGS) entry which is preliminary data.</text>
</comment>
<dbReference type="InterPro" id="IPR036960">
    <property type="entry name" value="T-box_sf"/>
</dbReference>
<evidence type="ECO:0000256" key="3">
    <source>
        <dbReference type="ARBA" id="ARBA00023163"/>
    </source>
</evidence>
<dbReference type="Pfam" id="PF00907">
    <property type="entry name" value="T-box"/>
    <property type="match status" value="1"/>
</dbReference>
<gene>
    <name evidence="7" type="ORF">BaRGS_00037858</name>
</gene>
<dbReference type="InterPro" id="IPR046360">
    <property type="entry name" value="T-box_DNA-bd"/>
</dbReference>
<dbReference type="Gene3D" id="2.60.40.820">
    <property type="entry name" value="Transcription factor, T-box"/>
    <property type="match status" value="1"/>
</dbReference>
<keyword evidence="8" id="KW-1185">Reference proteome</keyword>
<feature type="domain" description="T-box" evidence="6">
    <location>
        <begin position="92"/>
        <end position="115"/>
    </location>
</feature>
<dbReference type="AlphaFoldDB" id="A0ABD0J7K0"/>
<dbReference type="EMBL" id="JACVVK020000584">
    <property type="protein sequence ID" value="KAK7464579.1"/>
    <property type="molecule type" value="Genomic_DNA"/>
</dbReference>
<evidence type="ECO:0000256" key="2">
    <source>
        <dbReference type="ARBA" id="ARBA00023125"/>
    </source>
</evidence>
<dbReference type="SUPFAM" id="SSF49417">
    <property type="entry name" value="p53-like transcription factors"/>
    <property type="match status" value="1"/>
</dbReference>
<name>A0ABD0J7K0_9CAEN</name>
<reference evidence="7 8" key="1">
    <citation type="journal article" date="2023" name="Sci. Data">
        <title>Genome assembly of the Korean intertidal mud-creeper Batillaria attramentaria.</title>
        <authorList>
            <person name="Patra A.K."/>
            <person name="Ho P.T."/>
            <person name="Jun S."/>
            <person name="Lee S.J."/>
            <person name="Kim Y."/>
            <person name="Won Y.J."/>
        </authorList>
    </citation>
    <scope>NUCLEOTIDE SEQUENCE [LARGE SCALE GENOMIC DNA]</scope>
    <source>
        <strain evidence="7">Wonlab-2016</strain>
    </source>
</reference>
<evidence type="ECO:0000313" key="7">
    <source>
        <dbReference type="EMBL" id="KAK7464579.1"/>
    </source>
</evidence>
<keyword evidence="4 5" id="KW-0539">Nucleus</keyword>
<keyword evidence="1" id="KW-0805">Transcription regulation</keyword>
<dbReference type="Proteomes" id="UP001519460">
    <property type="component" value="Unassembled WGS sequence"/>
</dbReference>
<evidence type="ECO:0000313" key="8">
    <source>
        <dbReference type="Proteomes" id="UP001519460"/>
    </source>
</evidence>
<dbReference type="GO" id="GO:0003677">
    <property type="term" value="F:DNA binding"/>
    <property type="evidence" value="ECO:0007669"/>
    <property type="project" value="UniProtKB-UniRule"/>
</dbReference>
<organism evidence="7 8">
    <name type="scientific">Batillaria attramentaria</name>
    <dbReference type="NCBI Taxonomy" id="370345"/>
    <lineage>
        <taxon>Eukaryota</taxon>
        <taxon>Metazoa</taxon>
        <taxon>Spiralia</taxon>
        <taxon>Lophotrochozoa</taxon>
        <taxon>Mollusca</taxon>
        <taxon>Gastropoda</taxon>
        <taxon>Caenogastropoda</taxon>
        <taxon>Sorbeoconcha</taxon>
        <taxon>Cerithioidea</taxon>
        <taxon>Batillariidae</taxon>
        <taxon>Batillaria</taxon>
    </lineage>
</organism>
<proteinExistence type="predicted"/>
<dbReference type="PROSITE" id="PS50252">
    <property type="entry name" value="TBOX_3"/>
    <property type="match status" value="1"/>
</dbReference>
<accession>A0ABD0J7K0</accession>
<evidence type="ECO:0000256" key="1">
    <source>
        <dbReference type="ARBA" id="ARBA00023015"/>
    </source>
</evidence>
<keyword evidence="3" id="KW-0804">Transcription</keyword>
<evidence type="ECO:0000256" key="4">
    <source>
        <dbReference type="ARBA" id="ARBA00023242"/>
    </source>
</evidence>
<comment type="caution">
    <text evidence="5">Lacks conserved residue(s) required for the propagation of feature annotation.</text>
</comment>
<dbReference type="InterPro" id="IPR008967">
    <property type="entry name" value="p53-like_TF_DNA-bd_sf"/>
</dbReference>
<dbReference type="GO" id="GO:0005634">
    <property type="term" value="C:nucleus"/>
    <property type="evidence" value="ECO:0007669"/>
    <property type="project" value="UniProtKB-SubCell"/>
</dbReference>
<protein>
    <recommendedName>
        <fullName evidence="6">T-box domain-containing protein</fullName>
    </recommendedName>
</protein>
<sequence length="115" mass="12633">MAFNPYSVLPPHMDYLVPGAGQPAYFSHLPFQVPNSHPASALLKLQQSALLPRPLLDPSDPYSVLRGMGMGMGQPLDTGVDPDVKDEPKAELEGQHLWKQFHKLGTEMVITKSGR</sequence>
<evidence type="ECO:0000256" key="5">
    <source>
        <dbReference type="PROSITE-ProRule" id="PRU00201"/>
    </source>
</evidence>
<evidence type="ECO:0000259" key="6">
    <source>
        <dbReference type="PROSITE" id="PS50252"/>
    </source>
</evidence>
<comment type="subcellular location">
    <subcellularLocation>
        <location evidence="5">Nucleus</location>
    </subcellularLocation>
</comment>